<accession>A0A135Z5F8</accession>
<dbReference type="EMBL" id="LSRC01000035">
    <property type="protein sequence ID" value="KXI16900.1"/>
    <property type="molecule type" value="Genomic_DNA"/>
</dbReference>
<keyword evidence="1" id="KW-0175">Coiled coil</keyword>
<comment type="caution">
    <text evidence="3">The sequence shown here is derived from an EMBL/GenBank/DDBJ whole genome shotgun (WGS) entry which is preliminary data.</text>
</comment>
<evidence type="ECO:0000256" key="1">
    <source>
        <dbReference type="SAM" id="Coils"/>
    </source>
</evidence>
<feature type="transmembrane region" description="Helical" evidence="2">
    <location>
        <begin position="478"/>
        <end position="511"/>
    </location>
</feature>
<gene>
    <name evidence="3" type="ORF">HMPREF3230_00819</name>
</gene>
<sequence length="587" mass="66442">MNMEEVVDPRALERYLDNIAGSINEVGYRVDSVSDAVVQVGQDLDETRSDLKNLSKAFYEYVESAKRAVNAQRAETKLGNLKSELDRQYGHYDKVRRTSVGVLQAFDVANVSDSVVSHVSEELMIQSPRYWLAPALVAIAAWSRDDKDIVNKSIDEAFKRNASKTSLFFALILRRMGRNDSALRWLKHYLQSCDSKALTREFAIILEAAAQGAFGKNGANMLSEQIKKWNDDLRLNDDIVQSQVQEWVEELGNNSSMLAPEEYSELRDCCPDFGRLKYMLESATALGNTRDKYQAVKDNMDTTLQASADMLDDLLEQLVTEYDDEELPLRREVAYNEAIVETDGDMDKAEKKADQYKRALEETVDAVTLQTRTAISPDLMGVSVQTQKVSVGSSQQDFLAALNEYTRNYRSQTLNSARIVLDQSHSKLAEVHHFYGYEGYTSDNETVAFNQLHDAWDKTFEDYIKTLKFDNSMLIKPIVFSVIAVVILFLIHATMFAFVVAVCAIAGIAIWASNKQKKSEEAIAKALQDKEKAFEVSRLHLAAARAAFADIQFEYQELNEDEESLRNLIETWPTAMPKLDESQEEEK</sequence>
<keyword evidence="2" id="KW-0472">Membrane</keyword>
<evidence type="ECO:0000313" key="3">
    <source>
        <dbReference type="EMBL" id="KXI16900.1"/>
    </source>
</evidence>
<name>A0A135Z5F8_GARVA</name>
<dbReference type="AlphaFoldDB" id="A0A135Z5F8"/>
<feature type="coiled-coil region" evidence="1">
    <location>
        <begin position="339"/>
        <end position="366"/>
    </location>
</feature>
<dbReference type="Proteomes" id="UP000070505">
    <property type="component" value="Unassembled WGS sequence"/>
</dbReference>
<reference evidence="3 4" key="1">
    <citation type="submission" date="2016-02" db="EMBL/GenBank/DDBJ databases">
        <authorList>
            <person name="Wen L."/>
            <person name="He K."/>
            <person name="Yang H."/>
        </authorList>
    </citation>
    <scope>NUCLEOTIDE SEQUENCE [LARGE SCALE GENOMIC DNA]</scope>
    <source>
        <strain evidence="3 4">CMW7778B</strain>
    </source>
</reference>
<dbReference type="PATRIC" id="fig|2702.101.peg.800"/>
<keyword evidence="2" id="KW-1133">Transmembrane helix</keyword>
<evidence type="ECO:0000256" key="2">
    <source>
        <dbReference type="SAM" id="Phobius"/>
    </source>
</evidence>
<evidence type="ECO:0000313" key="4">
    <source>
        <dbReference type="Proteomes" id="UP000070505"/>
    </source>
</evidence>
<organism evidence="3 4">
    <name type="scientific">Gardnerella vaginalis</name>
    <dbReference type="NCBI Taxonomy" id="2702"/>
    <lineage>
        <taxon>Bacteria</taxon>
        <taxon>Bacillati</taxon>
        <taxon>Actinomycetota</taxon>
        <taxon>Actinomycetes</taxon>
        <taxon>Bifidobacteriales</taxon>
        <taxon>Bifidobacteriaceae</taxon>
        <taxon>Gardnerella</taxon>
    </lineage>
</organism>
<protein>
    <submittedName>
        <fullName evidence="3">Uncharacterized protein</fullName>
    </submittedName>
</protein>
<proteinExistence type="predicted"/>
<keyword evidence="2" id="KW-0812">Transmembrane</keyword>